<organism evidence="2 4">
    <name type="scientific">Castilleja foliolosa</name>
    <dbReference type="NCBI Taxonomy" id="1961234"/>
    <lineage>
        <taxon>Eukaryota</taxon>
        <taxon>Viridiplantae</taxon>
        <taxon>Streptophyta</taxon>
        <taxon>Embryophyta</taxon>
        <taxon>Tracheophyta</taxon>
        <taxon>Spermatophyta</taxon>
        <taxon>Magnoliopsida</taxon>
        <taxon>eudicotyledons</taxon>
        <taxon>Gunneridae</taxon>
        <taxon>Pentapetalae</taxon>
        <taxon>asterids</taxon>
        <taxon>lamiids</taxon>
        <taxon>Lamiales</taxon>
        <taxon>Orobanchaceae</taxon>
        <taxon>Pedicularideae</taxon>
        <taxon>Castillejinae</taxon>
        <taxon>Castilleja</taxon>
    </lineage>
</organism>
<dbReference type="EMBL" id="JAVIJP010000054">
    <property type="protein sequence ID" value="KAL3623146.1"/>
    <property type="molecule type" value="Genomic_DNA"/>
</dbReference>
<feature type="chain" id="PRO_5044724668" evidence="1">
    <location>
        <begin position="23"/>
        <end position="54"/>
    </location>
</feature>
<evidence type="ECO:0000313" key="4">
    <source>
        <dbReference type="Proteomes" id="UP001632038"/>
    </source>
</evidence>
<gene>
    <name evidence="3" type="ORF">CASFOL_031962</name>
    <name evidence="2" type="ORF">CASFOL_033413</name>
</gene>
<keyword evidence="4" id="KW-1185">Reference proteome</keyword>
<feature type="signal peptide" evidence="1">
    <location>
        <begin position="1"/>
        <end position="22"/>
    </location>
</feature>
<sequence length="54" mass="6035">MVGLNSVGVVLVVLCSLQTCRKYFKDCVSRKIMCFALLKVQRKFPLVNLECPGS</sequence>
<proteinExistence type="predicted"/>
<evidence type="ECO:0000313" key="2">
    <source>
        <dbReference type="EMBL" id="KAL3622805.1"/>
    </source>
</evidence>
<keyword evidence="1" id="KW-0732">Signal</keyword>
<reference evidence="2" key="2">
    <citation type="submission" date="2024-11" db="EMBL/GenBank/DDBJ databases">
        <authorList>
            <person name="Burger M."/>
            <person name="Chory J."/>
        </authorList>
    </citation>
    <scope>NUCLEOTIDE SEQUENCE</scope>
    <source>
        <strain evidence="2">Tecolote</strain>
        <tissue evidence="2">Flower</tissue>
    </source>
</reference>
<dbReference type="AlphaFoldDB" id="A0ABD3BZ64"/>
<name>A0ABD3BZ64_9LAMI</name>
<dbReference type="EMBL" id="JAVIJP010000058">
    <property type="protein sequence ID" value="KAL3622805.1"/>
    <property type="molecule type" value="Genomic_DNA"/>
</dbReference>
<accession>A0ABD3BZ64</accession>
<evidence type="ECO:0000313" key="3">
    <source>
        <dbReference type="EMBL" id="KAL3623146.1"/>
    </source>
</evidence>
<dbReference type="Proteomes" id="UP001632038">
    <property type="component" value="Unassembled WGS sequence"/>
</dbReference>
<evidence type="ECO:0000256" key="1">
    <source>
        <dbReference type="SAM" id="SignalP"/>
    </source>
</evidence>
<reference evidence="2" key="1">
    <citation type="journal article" date="2024" name="IScience">
        <title>Strigolactones Initiate the Formation of Haustorium-like Structures in Castilleja.</title>
        <authorList>
            <person name="Buerger M."/>
            <person name="Peterson D."/>
            <person name="Chory J."/>
        </authorList>
    </citation>
    <scope>NUCLEOTIDE SEQUENCE</scope>
    <source>
        <strain evidence="2">Tecolote</strain>
        <tissue evidence="2">Flower</tissue>
    </source>
</reference>
<comment type="caution">
    <text evidence="2">The sequence shown here is derived from an EMBL/GenBank/DDBJ whole genome shotgun (WGS) entry which is preliminary data.</text>
</comment>
<protein>
    <submittedName>
        <fullName evidence="2">Uncharacterized protein</fullName>
    </submittedName>
</protein>